<dbReference type="OrthoDB" id="6395875at2"/>
<comment type="subcellular location">
    <subcellularLocation>
        <location evidence="1">Membrane</location>
        <topology evidence="1">Multi-pass membrane protein</topology>
    </subcellularLocation>
</comment>
<dbReference type="EMBL" id="QJSQ01000014">
    <property type="protein sequence ID" value="PYE21520.1"/>
    <property type="molecule type" value="Genomic_DNA"/>
</dbReference>
<feature type="transmembrane region" description="Helical" evidence="5">
    <location>
        <begin position="315"/>
        <end position="336"/>
    </location>
</feature>
<dbReference type="AlphaFoldDB" id="A0A2U0ZD69"/>
<feature type="transmembrane region" description="Helical" evidence="5">
    <location>
        <begin position="402"/>
        <end position="422"/>
    </location>
</feature>
<evidence type="ECO:0000313" key="8">
    <source>
        <dbReference type="EMBL" id="PYE21520.1"/>
    </source>
</evidence>
<feature type="transmembrane region" description="Helical" evidence="5">
    <location>
        <begin position="126"/>
        <end position="148"/>
    </location>
</feature>
<dbReference type="GO" id="GO:0046943">
    <property type="term" value="F:carboxylic acid transmembrane transporter activity"/>
    <property type="evidence" value="ECO:0007669"/>
    <property type="project" value="TreeGrafter"/>
</dbReference>
<sequence length="481" mass="50759">MAGAHFVPSSESTSQTAALDQALNRIGFTSAHRTILLLIILGGLFDAFEQNSIGIVGPVLRQSWGLTATQIGLLNTATFAFAALGRLLSGLIGDRYGRRVMLVTDLLLFTLGAIICALAPNFAILLIGRAIVGFGLGGEMSIAVTMLAEFCSTRSRGAVVGLLNVGAGGLGNFLAPAFGLLVFSVFSGPDRWRWLFACLVLPALLGVFYRRIVPETPRFLLSRGDVAQTNLVLSKLASGKLSGTPRSIHEYVTPSDSAAPLQNPLQFAEIFSGALLRRTVVAALAVWMTYGAQISVLTLMPTILVAQGYTITKSLAFTMVMQGGSLLGALAASIFGSRLPRRTVLFSGAILACLAALSFGFLAHTVALIMLCGAVFQFFVLLLNTTIWIYAPELYPTRVRAFGTSFILAIGTLAGAIMPLVSGRLFDGYGIVGVFGLIAVMYSVFAACALLGPETFGKSLENVATSVEENVQPRNAATGLS</sequence>
<feature type="domain" description="Major facilitator superfamily (MFS) profile" evidence="6">
    <location>
        <begin position="35"/>
        <end position="454"/>
    </location>
</feature>
<feature type="transmembrane region" description="Helical" evidence="5">
    <location>
        <begin position="192"/>
        <end position="209"/>
    </location>
</feature>
<keyword evidence="2 5" id="KW-0812">Transmembrane</keyword>
<proteinExistence type="predicted"/>
<dbReference type="PANTHER" id="PTHR23508">
    <property type="entry name" value="CARBOXYLIC ACID TRANSPORTER PROTEIN HOMOLOG"/>
    <property type="match status" value="1"/>
</dbReference>
<feature type="transmembrane region" description="Helical" evidence="5">
    <location>
        <begin position="428"/>
        <end position="451"/>
    </location>
</feature>
<dbReference type="Pfam" id="PF00083">
    <property type="entry name" value="Sugar_tr"/>
    <property type="match status" value="1"/>
</dbReference>
<evidence type="ECO:0000256" key="5">
    <source>
        <dbReference type="SAM" id="Phobius"/>
    </source>
</evidence>
<keyword evidence="10" id="KW-1185">Reference proteome</keyword>
<dbReference type="GO" id="GO:0005886">
    <property type="term" value="C:plasma membrane"/>
    <property type="evidence" value="ECO:0007669"/>
    <property type="project" value="TreeGrafter"/>
</dbReference>
<dbReference type="InterPro" id="IPR036259">
    <property type="entry name" value="MFS_trans_sf"/>
</dbReference>
<dbReference type="InterPro" id="IPR005828">
    <property type="entry name" value="MFS_sugar_transport-like"/>
</dbReference>
<dbReference type="Gene3D" id="1.20.1250.20">
    <property type="entry name" value="MFS general substrate transporter like domains"/>
    <property type="match status" value="1"/>
</dbReference>
<evidence type="ECO:0000313" key="7">
    <source>
        <dbReference type="EMBL" id="MBB2932959.1"/>
    </source>
</evidence>
<keyword evidence="3 5" id="KW-1133">Transmembrane helix</keyword>
<comment type="caution">
    <text evidence="8">The sequence shown here is derived from an EMBL/GenBank/DDBJ whole genome shotgun (WGS) entry which is preliminary data.</text>
</comment>
<feature type="transmembrane region" description="Helical" evidence="5">
    <location>
        <begin position="68"/>
        <end position="88"/>
    </location>
</feature>
<evidence type="ECO:0000256" key="4">
    <source>
        <dbReference type="ARBA" id="ARBA00023136"/>
    </source>
</evidence>
<gene>
    <name evidence="8" type="ORF">C7410_114162</name>
    <name evidence="7" type="ORF">FHX59_007449</name>
</gene>
<feature type="transmembrane region" description="Helical" evidence="5">
    <location>
        <begin position="280"/>
        <end position="303"/>
    </location>
</feature>
<feature type="transmembrane region" description="Helical" evidence="5">
    <location>
        <begin position="100"/>
        <end position="120"/>
    </location>
</feature>
<keyword evidence="4 5" id="KW-0472">Membrane</keyword>
<reference evidence="8 9" key="1">
    <citation type="submission" date="2018-06" db="EMBL/GenBank/DDBJ databases">
        <title>Genomic Encyclopedia of Type Strains, Phase IV (KMG-V): Genome sequencing to study the core and pangenomes of soil and plant-associated prokaryotes.</title>
        <authorList>
            <person name="Whitman W."/>
        </authorList>
    </citation>
    <scope>NUCLEOTIDE SEQUENCE [LARGE SCALE GENOMIC DNA]</scope>
    <source>
        <strain evidence="8 9">SRCL-318</strain>
        <strain evidence="7 10">SRMrh-85</strain>
    </source>
</reference>
<feature type="transmembrane region" description="Helical" evidence="5">
    <location>
        <begin position="160"/>
        <end position="186"/>
    </location>
</feature>
<dbReference type="RefSeq" id="WP_110388962.1">
    <property type="nucleotide sequence ID" value="NZ_JACHVZ010000040.1"/>
</dbReference>
<evidence type="ECO:0000313" key="9">
    <source>
        <dbReference type="Proteomes" id="UP000247772"/>
    </source>
</evidence>
<evidence type="ECO:0000256" key="2">
    <source>
        <dbReference type="ARBA" id="ARBA00022692"/>
    </source>
</evidence>
<dbReference type="Proteomes" id="UP000533533">
    <property type="component" value="Unassembled WGS sequence"/>
</dbReference>
<dbReference type="PANTHER" id="PTHR23508:SF10">
    <property type="entry name" value="CARBOXYLIC ACID TRANSPORTER PROTEIN HOMOLOG"/>
    <property type="match status" value="1"/>
</dbReference>
<evidence type="ECO:0000259" key="6">
    <source>
        <dbReference type="PROSITE" id="PS50850"/>
    </source>
</evidence>
<organism evidence="8 9">
    <name type="scientific">Paraburkholderia silvatlantica</name>
    <dbReference type="NCBI Taxonomy" id="321895"/>
    <lineage>
        <taxon>Bacteria</taxon>
        <taxon>Pseudomonadati</taxon>
        <taxon>Pseudomonadota</taxon>
        <taxon>Betaproteobacteria</taxon>
        <taxon>Burkholderiales</taxon>
        <taxon>Burkholderiaceae</taxon>
        <taxon>Paraburkholderia</taxon>
    </lineage>
</organism>
<dbReference type="SUPFAM" id="SSF103473">
    <property type="entry name" value="MFS general substrate transporter"/>
    <property type="match status" value="1"/>
</dbReference>
<dbReference type="Proteomes" id="UP000247772">
    <property type="component" value="Unassembled WGS sequence"/>
</dbReference>
<dbReference type="InterPro" id="IPR020846">
    <property type="entry name" value="MFS_dom"/>
</dbReference>
<name>A0A2U0ZD69_9BURK</name>
<evidence type="ECO:0000256" key="1">
    <source>
        <dbReference type="ARBA" id="ARBA00004141"/>
    </source>
</evidence>
<feature type="transmembrane region" description="Helical" evidence="5">
    <location>
        <begin position="31"/>
        <end position="48"/>
    </location>
</feature>
<protein>
    <submittedName>
        <fullName evidence="7 8">MFS transporter</fullName>
    </submittedName>
</protein>
<evidence type="ECO:0000256" key="3">
    <source>
        <dbReference type="ARBA" id="ARBA00022989"/>
    </source>
</evidence>
<accession>A0A2U0ZD69</accession>
<dbReference type="PROSITE" id="PS50850">
    <property type="entry name" value="MFS"/>
    <property type="match status" value="1"/>
</dbReference>
<evidence type="ECO:0000313" key="10">
    <source>
        <dbReference type="Proteomes" id="UP000533533"/>
    </source>
</evidence>
<feature type="transmembrane region" description="Helical" evidence="5">
    <location>
        <begin position="368"/>
        <end position="390"/>
    </location>
</feature>
<feature type="transmembrane region" description="Helical" evidence="5">
    <location>
        <begin position="343"/>
        <end position="362"/>
    </location>
</feature>
<dbReference type="EMBL" id="JACHVZ010000040">
    <property type="protein sequence ID" value="MBB2932959.1"/>
    <property type="molecule type" value="Genomic_DNA"/>
</dbReference>